<dbReference type="CDD" id="cd00033">
    <property type="entry name" value="CCP"/>
    <property type="match status" value="1"/>
</dbReference>
<evidence type="ECO:0000256" key="4">
    <source>
        <dbReference type="ARBA" id="ARBA00023157"/>
    </source>
</evidence>
<dbReference type="PROSITE" id="PS50923">
    <property type="entry name" value="SUSHI"/>
    <property type="match status" value="1"/>
</dbReference>
<dbReference type="RefSeq" id="XP_013380734.1">
    <property type="nucleotide sequence ID" value="XM_013525280.1"/>
</dbReference>
<evidence type="ECO:0000256" key="2">
    <source>
        <dbReference type="ARBA" id="ARBA00022729"/>
    </source>
</evidence>
<evidence type="ECO:0000256" key="3">
    <source>
        <dbReference type="ARBA" id="ARBA00022737"/>
    </source>
</evidence>
<keyword evidence="9" id="KW-1185">Reference proteome</keyword>
<dbReference type="SMART" id="SM00209">
    <property type="entry name" value="TSP1"/>
    <property type="match status" value="1"/>
</dbReference>
<dbReference type="GeneID" id="106151858"/>
<feature type="chain" id="PRO_5010284435" evidence="7">
    <location>
        <begin position="21"/>
        <end position="225"/>
    </location>
</feature>
<dbReference type="InterPro" id="IPR036383">
    <property type="entry name" value="TSP1_rpt_sf"/>
</dbReference>
<reference evidence="10" key="1">
    <citation type="submission" date="2025-08" db="UniProtKB">
        <authorList>
            <consortium name="RefSeq"/>
        </authorList>
    </citation>
    <scope>IDENTIFICATION</scope>
    <source>
        <tissue evidence="10">Gonads</tissue>
    </source>
</reference>
<dbReference type="PROSITE" id="PS50092">
    <property type="entry name" value="TSP1"/>
    <property type="match status" value="1"/>
</dbReference>
<protein>
    <submittedName>
        <fullName evidence="10">Sushi, von Willebrand factor type A, EGF and pentraxin domain-containing protein 1-like</fullName>
    </submittedName>
</protein>
<dbReference type="Proteomes" id="UP000085678">
    <property type="component" value="Unplaced"/>
</dbReference>
<keyword evidence="1 6" id="KW-0768">Sushi</keyword>
<feature type="signal peptide" evidence="7">
    <location>
        <begin position="1"/>
        <end position="20"/>
    </location>
</feature>
<comment type="caution">
    <text evidence="6">Lacks conserved residue(s) required for the propagation of feature annotation.</text>
</comment>
<dbReference type="OrthoDB" id="6059832at2759"/>
<keyword evidence="2 7" id="KW-0732">Signal</keyword>
<keyword evidence="5" id="KW-0325">Glycoprotein</keyword>
<dbReference type="AlphaFoldDB" id="A0A1S3H6H7"/>
<dbReference type="Pfam" id="PF00090">
    <property type="entry name" value="TSP_1"/>
    <property type="match status" value="1"/>
</dbReference>
<evidence type="ECO:0000256" key="7">
    <source>
        <dbReference type="SAM" id="SignalP"/>
    </source>
</evidence>
<dbReference type="PANTHER" id="PTHR46393:SF7">
    <property type="entry name" value="COMPLEMENT C2"/>
    <property type="match status" value="1"/>
</dbReference>
<evidence type="ECO:0000256" key="1">
    <source>
        <dbReference type="ARBA" id="ARBA00022659"/>
    </source>
</evidence>
<organism evidence="9 10">
    <name type="scientific">Lingula anatina</name>
    <name type="common">Brachiopod</name>
    <name type="synonym">Lingula unguis</name>
    <dbReference type="NCBI Taxonomy" id="7574"/>
    <lineage>
        <taxon>Eukaryota</taxon>
        <taxon>Metazoa</taxon>
        <taxon>Spiralia</taxon>
        <taxon>Lophotrochozoa</taxon>
        <taxon>Brachiopoda</taxon>
        <taxon>Linguliformea</taxon>
        <taxon>Lingulata</taxon>
        <taxon>Lingulida</taxon>
        <taxon>Linguloidea</taxon>
        <taxon>Lingulidae</taxon>
        <taxon>Lingula</taxon>
    </lineage>
</organism>
<dbReference type="Gene3D" id="2.20.100.10">
    <property type="entry name" value="Thrombospondin type-1 (TSP1) repeat"/>
    <property type="match status" value="1"/>
</dbReference>
<dbReference type="InterPro" id="IPR035976">
    <property type="entry name" value="Sushi/SCR/CCP_sf"/>
</dbReference>
<feature type="domain" description="Sushi" evidence="8">
    <location>
        <begin position="165"/>
        <end position="224"/>
    </location>
</feature>
<dbReference type="InParanoid" id="A0A1S3H6H7"/>
<keyword evidence="4 6" id="KW-1015">Disulfide bond</keyword>
<proteinExistence type="predicted"/>
<dbReference type="InterPro" id="IPR000436">
    <property type="entry name" value="Sushi_SCR_CCP_dom"/>
</dbReference>
<evidence type="ECO:0000256" key="5">
    <source>
        <dbReference type="ARBA" id="ARBA00023180"/>
    </source>
</evidence>
<gene>
    <name evidence="10" type="primary">LOC106151858</name>
</gene>
<dbReference type="Pfam" id="PF00084">
    <property type="entry name" value="Sushi"/>
    <property type="match status" value="1"/>
</dbReference>
<dbReference type="CDD" id="cd00054">
    <property type="entry name" value="EGF_CA"/>
    <property type="match status" value="1"/>
</dbReference>
<evidence type="ECO:0000313" key="10">
    <source>
        <dbReference type="RefSeq" id="XP_013380734.1"/>
    </source>
</evidence>
<dbReference type="SMART" id="SM00032">
    <property type="entry name" value="CCP"/>
    <property type="match status" value="1"/>
</dbReference>
<dbReference type="PANTHER" id="PTHR46393">
    <property type="entry name" value="SUSHI DOMAIN-CONTAINING PROTEIN"/>
    <property type="match status" value="1"/>
</dbReference>
<sequence length="225" mass="24427">MRWILGAVLVAFALIEAADQSDVKNDGIFMDEASAKAFGPRRVKRSWLGGIIKKITGEERSEEKESRKETARRNELNRFCTANCWSQWTPYSPCSVQCGHGGTRTRTRSKAPPARCSGWAAGHNCNGPSLERPGCSVPCSNGGTPGNAMCSCPPGFIGKCCETKVTCQHPGRPAHGDVTPSSPPHDIGTRVTYRCETGYRLQGTDTRTCQTNGKFDGSLPTCERK</sequence>
<keyword evidence="3" id="KW-0677">Repeat</keyword>
<dbReference type="Gene3D" id="2.10.70.10">
    <property type="entry name" value="Complement Module, domain 1"/>
    <property type="match status" value="1"/>
</dbReference>
<evidence type="ECO:0000256" key="6">
    <source>
        <dbReference type="PROSITE-ProRule" id="PRU00302"/>
    </source>
</evidence>
<evidence type="ECO:0000259" key="8">
    <source>
        <dbReference type="PROSITE" id="PS50923"/>
    </source>
</evidence>
<accession>A0A1S3H6H7</accession>
<dbReference type="KEGG" id="lak:106151858"/>
<feature type="disulfide bond" evidence="6">
    <location>
        <begin position="195"/>
        <end position="222"/>
    </location>
</feature>
<dbReference type="SUPFAM" id="SSF82895">
    <property type="entry name" value="TSP-1 type 1 repeat"/>
    <property type="match status" value="1"/>
</dbReference>
<evidence type="ECO:0000313" key="9">
    <source>
        <dbReference type="Proteomes" id="UP000085678"/>
    </source>
</evidence>
<dbReference type="InterPro" id="IPR000884">
    <property type="entry name" value="TSP1_rpt"/>
</dbReference>
<dbReference type="SUPFAM" id="SSF57535">
    <property type="entry name" value="Complement control module/SCR domain"/>
    <property type="match status" value="1"/>
</dbReference>
<name>A0A1S3H6H7_LINAN</name>